<evidence type="ECO:0000256" key="8">
    <source>
        <dbReference type="ARBA" id="ARBA00022777"/>
    </source>
</evidence>
<feature type="domain" description="PAS" evidence="15">
    <location>
        <begin position="120"/>
        <end position="190"/>
    </location>
</feature>
<dbReference type="FunFam" id="1.10.287.130:FF:000038">
    <property type="entry name" value="Sensory transduction histidine kinase"/>
    <property type="match status" value="1"/>
</dbReference>
<dbReference type="InterPro" id="IPR036097">
    <property type="entry name" value="HisK_dim/P_sf"/>
</dbReference>
<dbReference type="InterPro" id="IPR000700">
    <property type="entry name" value="PAS-assoc_C"/>
</dbReference>
<dbReference type="InterPro" id="IPR004358">
    <property type="entry name" value="Sig_transdc_His_kin-like_C"/>
</dbReference>
<dbReference type="GO" id="GO:0005524">
    <property type="term" value="F:ATP binding"/>
    <property type="evidence" value="ECO:0007669"/>
    <property type="project" value="UniProtKB-KW"/>
</dbReference>
<feature type="domain" description="PAC" evidence="16">
    <location>
        <begin position="320"/>
        <end position="372"/>
    </location>
</feature>
<evidence type="ECO:0000256" key="11">
    <source>
        <dbReference type="ARBA" id="ARBA00023136"/>
    </source>
</evidence>
<dbReference type="InterPro" id="IPR013655">
    <property type="entry name" value="PAS_fold_3"/>
</dbReference>
<dbReference type="SMART" id="SM00388">
    <property type="entry name" value="HisKA"/>
    <property type="match status" value="1"/>
</dbReference>
<dbReference type="InterPro" id="IPR036890">
    <property type="entry name" value="HATPase_C_sf"/>
</dbReference>
<dbReference type="Pfam" id="PF08448">
    <property type="entry name" value="PAS_4"/>
    <property type="match status" value="2"/>
</dbReference>
<dbReference type="SUPFAM" id="SSF55874">
    <property type="entry name" value="ATPase domain of HSP90 chaperone/DNA topoisomerase II/histidine kinase"/>
    <property type="match status" value="1"/>
</dbReference>
<dbReference type="InterPro" id="IPR003594">
    <property type="entry name" value="HATPase_dom"/>
</dbReference>
<dbReference type="InterPro" id="IPR013767">
    <property type="entry name" value="PAS_fold"/>
</dbReference>
<dbReference type="Gene3D" id="3.30.565.10">
    <property type="entry name" value="Histidine kinase-like ATPase, C-terminal domain"/>
    <property type="match status" value="1"/>
</dbReference>
<feature type="domain" description="PAS" evidence="15">
    <location>
        <begin position="669"/>
        <end position="739"/>
    </location>
</feature>
<keyword evidence="12" id="KW-0131">Cell cycle</keyword>
<dbReference type="SMART" id="SM00086">
    <property type="entry name" value="PAC"/>
    <property type="match status" value="7"/>
</dbReference>
<feature type="domain" description="PAC" evidence="16">
    <location>
        <begin position="743"/>
        <end position="795"/>
    </location>
</feature>
<evidence type="ECO:0000256" key="5">
    <source>
        <dbReference type="ARBA" id="ARBA00022553"/>
    </source>
</evidence>
<dbReference type="CDD" id="cd00130">
    <property type="entry name" value="PAS"/>
    <property type="match status" value="7"/>
</dbReference>
<keyword evidence="18" id="KW-1185">Reference proteome</keyword>
<dbReference type="Pfam" id="PF00989">
    <property type="entry name" value="PAS"/>
    <property type="match status" value="2"/>
</dbReference>
<dbReference type="Gene3D" id="3.30.450.20">
    <property type="entry name" value="PAS domain"/>
    <property type="match status" value="7"/>
</dbReference>
<dbReference type="Gene3D" id="1.10.287.130">
    <property type="match status" value="1"/>
</dbReference>
<dbReference type="PANTHER" id="PTHR43304:SF1">
    <property type="entry name" value="PAC DOMAIN-CONTAINING PROTEIN"/>
    <property type="match status" value="1"/>
</dbReference>
<dbReference type="InterPro" id="IPR035965">
    <property type="entry name" value="PAS-like_dom_sf"/>
</dbReference>
<evidence type="ECO:0000256" key="7">
    <source>
        <dbReference type="ARBA" id="ARBA00022741"/>
    </source>
</evidence>
<dbReference type="PROSITE" id="PS50112">
    <property type="entry name" value="PAS"/>
    <property type="match status" value="6"/>
</dbReference>
<dbReference type="InterPro" id="IPR052162">
    <property type="entry name" value="Sensor_kinase/Photoreceptor"/>
</dbReference>
<dbReference type="InterPro" id="IPR013656">
    <property type="entry name" value="PAS_4"/>
</dbReference>
<keyword evidence="5" id="KW-0597">Phosphoprotein</keyword>
<feature type="domain" description="PAC" evidence="16">
    <location>
        <begin position="578"/>
        <end position="629"/>
    </location>
</feature>
<evidence type="ECO:0000256" key="12">
    <source>
        <dbReference type="ARBA" id="ARBA00023306"/>
    </source>
</evidence>
<accession>A0A6H1U049</accession>
<feature type="domain" description="PAS" evidence="15">
    <location>
        <begin position="246"/>
        <end position="317"/>
    </location>
</feature>
<dbReference type="PROSITE" id="PS50109">
    <property type="entry name" value="HIS_KIN"/>
    <property type="match status" value="1"/>
</dbReference>
<keyword evidence="6" id="KW-0808">Transferase</keyword>
<dbReference type="SUPFAM" id="SSF55785">
    <property type="entry name" value="PYP-like sensor domain (PAS domain)"/>
    <property type="match status" value="7"/>
</dbReference>
<dbReference type="CDD" id="cd16922">
    <property type="entry name" value="HATPase_EvgS-ArcB-TorS-like"/>
    <property type="match status" value="1"/>
</dbReference>
<evidence type="ECO:0000256" key="9">
    <source>
        <dbReference type="ARBA" id="ARBA00022840"/>
    </source>
</evidence>
<dbReference type="PROSITE" id="PS50113">
    <property type="entry name" value="PAC"/>
    <property type="match status" value="6"/>
</dbReference>
<dbReference type="SMART" id="SM00387">
    <property type="entry name" value="HATPase_c"/>
    <property type="match status" value="1"/>
</dbReference>
<keyword evidence="7" id="KW-0547">Nucleotide-binding</keyword>
<feature type="domain" description="Histidine kinase" evidence="14">
    <location>
        <begin position="934"/>
        <end position="1162"/>
    </location>
</feature>
<evidence type="ECO:0000259" key="16">
    <source>
        <dbReference type="PROSITE" id="PS50113"/>
    </source>
</evidence>
<dbReference type="EC" id="2.7.13.3" evidence="4"/>
<evidence type="ECO:0000313" key="18">
    <source>
        <dbReference type="Proteomes" id="UP000500857"/>
    </source>
</evidence>
<dbReference type="SMART" id="SM00091">
    <property type="entry name" value="PAS"/>
    <property type="match status" value="6"/>
</dbReference>
<dbReference type="AlphaFoldDB" id="A0A6H1U049"/>
<feature type="domain" description="PAC" evidence="16">
    <location>
        <begin position="452"/>
        <end position="503"/>
    </location>
</feature>
<evidence type="ECO:0000256" key="6">
    <source>
        <dbReference type="ARBA" id="ARBA00022679"/>
    </source>
</evidence>
<reference evidence="17 18" key="1">
    <citation type="submission" date="2020-04" db="EMBL/GenBank/DDBJ databases">
        <authorList>
            <person name="Basu S."/>
            <person name="Maruthanayagam V."/>
            <person name="Chakraborty S."/>
            <person name="Pramanik A."/>
            <person name="Mukherjee J."/>
            <person name="Brink B."/>
        </authorList>
    </citation>
    <scope>NUCLEOTIDE SEQUENCE [LARGE SCALE GENOMIC DNA]</scope>
    <source>
        <strain evidence="17 18">AP17</strain>
    </source>
</reference>
<dbReference type="CDD" id="cd00082">
    <property type="entry name" value="HisKA"/>
    <property type="match status" value="1"/>
</dbReference>
<evidence type="ECO:0000256" key="4">
    <source>
        <dbReference type="ARBA" id="ARBA00012438"/>
    </source>
</evidence>
<dbReference type="KEGG" id="oxy:HCG48_17870"/>
<dbReference type="NCBIfam" id="TIGR00229">
    <property type="entry name" value="sensory_box"/>
    <property type="match status" value="6"/>
</dbReference>
<evidence type="ECO:0000256" key="13">
    <source>
        <dbReference type="ARBA" id="ARBA00074306"/>
    </source>
</evidence>
<dbReference type="InterPro" id="IPR001610">
    <property type="entry name" value="PAC"/>
</dbReference>
<comment type="similarity">
    <text evidence="3">In the N-terminal section; belongs to the phytochrome family.</text>
</comment>
<evidence type="ECO:0000259" key="14">
    <source>
        <dbReference type="PROSITE" id="PS50109"/>
    </source>
</evidence>
<name>A0A6H1U049_9CYAN</name>
<protein>
    <recommendedName>
        <fullName evidence="13">Circadian input-output histidine kinase CikA</fullName>
        <ecNumber evidence="4">2.7.13.3</ecNumber>
    </recommendedName>
</protein>
<evidence type="ECO:0000313" key="17">
    <source>
        <dbReference type="EMBL" id="QIZ72211.1"/>
    </source>
</evidence>
<dbReference type="InterPro" id="IPR005467">
    <property type="entry name" value="His_kinase_dom"/>
</dbReference>
<sequence>MRLVSTIFFNLSTDLFAIAGTDGYFKRLNPAWTKILGWTNEQLMGRPWIESIHPEDRATIEATLSERGPSKFSFEIRFQHQDESYRWLSWKGSQYPDGLTYIVARDITEKKQIEAALRQSEGQYRSLVETSKDLIWSVDLEYRWTFVNQAAREIYGCDPSEMIGRSFLERVPPEQQPKDLEVFEKITAGEPCLRYETKHRRADGTPVYLIYNAIAVYDETGRVIGTTGTATDITERKQAEAALRASQQKLAIHVERTPLAAIEWNLNFEVTDWNPAAEVMFGYSRREALGRQALDLLVPEQAKPLVANVLQELIEQKGGTRSTNENLTKSGKTIVCEWYNTPLVDANGTIIGVASLVQDVTQRVAAVTALQQSESRFQKLAANVPGAIYQFLKRTDGSICYPFISFGCQDLLELSPKTIRNHPEAIVELIDREDRPSYEDSVAESARTLQPWMWEGRFITPSGKCKWLQFASRPEKHDNGDILWDGLVMDITDRKEAEAAVTQSEAKWRSLIQNSSDAIAILEADGTIRYASPSVEGILGFKVAQLVGRDFLAFVHPEDRDRVRHAYQKLCADSRTTLQIEYRQQHANGSWLYMESVGCNLLDESAIGGLVVNSRDISERKLAEQALNQANADLERRVNARTAELRSSLEQLRVEIVERAHAEEALRASEQRFRAIFEDAAIGIAAIALDGRILDSNPALQEMLGYSAEQLREKTNEALTDPDDLAIESALRKEIVSGRRDYYQIEKRFLCREDRRIWVRLSVSLVRDGRGNPQFAIGMAEDITARKQAEAELILTRKAVESSSDAIAIADGDGRYLYQNAAFCQLFEYETPEQLNDAGGHDLLYEDPQLARDVFETVTQGRSWSGEAIGKSRGDRTIPTLLRADAIKDASGQIVGLSFTSTDISHRVHAEEKLKQALAAAETANRAKSAFLANMSHELRTPLNAIIGYSEFLCEEMEDLGYDDLIGDLDKIKTAGKHLLALINDILDISKIEAGRMTLYVEEFDLEVLIDEVFSTVHPAVEKKNNTLKLEYDPDVIPTMTADITKVRQILLNLLSNAAKFTENGTITLSVEKEAIAPDGEDREGFVIFSVKDNGIGMSPEQLDSIFQAFAQADASTTRKFGGTGLGLAISQRYCQMMGGHITCDSEFGQGSVFVVRLPLHLPTEA</sequence>
<dbReference type="GO" id="GO:0016020">
    <property type="term" value="C:membrane"/>
    <property type="evidence" value="ECO:0007669"/>
    <property type="project" value="UniProtKB-SubCell"/>
</dbReference>
<dbReference type="InterPro" id="IPR000014">
    <property type="entry name" value="PAS"/>
</dbReference>
<comment type="catalytic activity">
    <reaction evidence="1">
        <text>ATP + protein L-histidine = ADP + protein N-phospho-L-histidine.</text>
        <dbReference type="EC" id="2.7.13.3"/>
    </reaction>
</comment>
<evidence type="ECO:0000256" key="3">
    <source>
        <dbReference type="ARBA" id="ARBA00006402"/>
    </source>
</evidence>
<dbReference type="Pfam" id="PF00512">
    <property type="entry name" value="HisKA"/>
    <property type="match status" value="1"/>
</dbReference>
<keyword evidence="9" id="KW-0067">ATP-binding</keyword>
<feature type="domain" description="PAS" evidence="15">
    <location>
        <begin position="504"/>
        <end position="574"/>
    </location>
</feature>
<dbReference type="InterPro" id="IPR003661">
    <property type="entry name" value="HisK_dim/P_dom"/>
</dbReference>
<feature type="domain" description="PAC" evidence="16">
    <location>
        <begin position="193"/>
        <end position="245"/>
    </location>
</feature>
<dbReference type="FunFam" id="3.30.565.10:FF:000010">
    <property type="entry name" value="Sensor histidine kinase RcsC"/>
    <property type="match status" value="1"/>
</dbReference>
<evidence type="ECO:0000256" key="1">
    <source>
        <dbReference type="ARBA" id="ARBA00000085"/>
    </source>
</evidence>
<dbReference type="Pfam" id="PF02518">
    <property type="entry name" value="HATPase_c"/>
    <property type="match status" value="1"/>
</dbReference>
<dbReference type="SUPFAM" id="SSF47384">
    <property type="entry name" value="Homodimeric domain of signal transducing histidine kinase"/>
    <property type="match status" value="1"/>
</dbReference>
<proteinExistence type="inferred from homology"/>
<organism evidence="17 18">
    <name type="scientific">Oxynema aestuarii AP17</name>
    <dbReference type="NCBI Taxonomy" id="2064643"/>
    <lineage>
        <taxon>Bacteria</taxon>
        <taxon>Bacillati</taxon>
        <taxon>Cyanobacteriota</taxon>
        <taxon>Cyanophyceae</taxon>
        <taxon>Oscillatoriophycideae</taxon>
        <taxon>Oscillatoriales</taxon>
        <taxon>Oscillatoriaceae</taxon>
        <taxon>Oxynema</taxon>
        <taxon>Oxynema aestuarii</taxon>
    </lineage>
</organism>
<keyword evidence="10" id="KW-0902">Two-component regulatory system</keyword>
<dbReference type="Pfam" id="PF08447">
    <property type="entry name" value="PAS_3"/>
    <property type="match status" value="3"/>
</dbReference>
<evidence type="ECO:0000256" key="10">
    <source>
        <dbReference type="ARBA" id="ARBA00023012"/>
    </source>
</evidence>
<keyword evidence="8" id="KW-0418">Kinase</keyword>
<dbReference type="PANTHER" id="PTHR43304">
    <property type="entry name" value="PHYTOCHROME-LIKE PROTEIN CPH1"/>
    <property type="match status" value="1"/>
</dbReference>
<feature type="domain" description="PAS" evidence="15">
    <location>
        <begin position="797"/>
        <end position="847"/>
    </location>
</feature>
<evidence type="ECO:0000259" key="15">
    <source>
        <dbReference type="PROSITE" id="PS50112"/>
    </source>
</evidence>
<dbReference type="GO" id="GO:0000155">
    <property type="term" value="F:phosphorelay sensor kinase activity"/>
    <property type="evidence" value="ECO:0007669"/>
    <property type="project" value="InterPro"/>
</dbReference>
<gene>
    <name evidence="17" type="ORF">HCG48_17870</name>
</gene>
<dbReference type="Proteomes" id="UP000500857">
    <property type="component" value="Chromosome"/>
</dbReference>
<keyword evidence="11" id="KW-0472">Membrane</keyword>
<feature type="domain" description="PAS" evidence="15">
    <location>
        <begin position="22"/>
        <end position="66"/>
    </location>
</feature>
<evidence type="ECO:0000256" key="2">
    <source>
        <dbReference type="ARBA" id="ARBA00004370"/>
    </source>
</evidence>
<dbReference type="EMBL" id="CP051167">
    <property type="protein sequence ID" value="QIZ72211.1"/>
    <property type="molecule type" value="Genomic_DNA"/>
</dbReference>
<dbReference type="GO" id="GO:0006355">
    <property type="term" value="P:regulation of DNA-templated transcription"/>
    <property type="evidence" value="ECO:0007669"/>
    <property type="project" value="InterPro"/>
</dbReference>
<dbReference type="PRINTS" id="PR00344">
    <property type="entry name" value="BCTRLSENSOR"/>
</dbReference>
<comment type="subcellular location">
    <subcellularLocation>
        <location evidence="2">Membrane</location>
    </subcellularLocation>
</comment>
<feature type="domain" description="PAC" evidence="16">
    <location>
        <begin position="862"/>
        <end position="916"/>
    </location>
</feature>